<evidence type="ECO:0000313" key="1">
    <source>
        <dbReference type="EMBL" id="KMT64511.1"/>
    </source>
</evidence>
<sequence>MTYIKEYLIHSWRALLYKIVPTKLKIGSYVIAKTITGDTVKASVFRTAQLPGYPPEYLLIDEKGNHKGWFKQQQISSLTR</sequence>
<name>A0A0J8JJ99_9ALTE</name>
<reference evidence="1 2" key="1">
    <citation type="submission" date="2015-04" db="EMBL/GenBank/DDBJ databases">
        <title>Draft Genome Sequence of the Novel Agar-Digesting Marine Bacterium Q1.</title>
        <authorList>
            <person name="Li Y."/>
            <person name="Li D."/>
            <person name="Chen G."/>
            <person name="Du Z."/>
        </authorList>
    </citation>
    <scope>NUCLEOTIDE SEQUENCE [LARGE SCALE GENOMIC DNA]</scope>
    <source>
        <strain evidence="1 2">Q1</strain>
    </source>
</reference>
<keyword evidence="2" id="KW-1185">Reference proteome</keyword>
<organism evidence="1 2">
    <name type="scientific">Catenovulum maritimum</name>
    <dbReference type="NCBI Taxonomy" id="1513271"/>
    <lineage>
        <taxon>Bacteria</taxon>
        <taxon>Pseudomonadati</taxon>
        <taxon>Pseudomonadota</taxon>
        <taxon>Gammaproteobacteria</taxon>
        <taxon>Alteromonadales</taxon>
        <taxon>Alteromonadaceae</taxon>
        <taxon>Catenovulum</taxon>
    </lineage>
</organism>
<dbReference type="Proteomes" id="UP000037600">
    <property type="component" value="Unassembled WGS sequence"/>
</dbReference>
<proteinExistence type="predicted"/>
<dbReference type="RefSeq" id="WP_048693610.1">
    <property type="nucleotide sequence ID" value="NZ_KQ130496.1"/>
</dbReference>
<dbReference type="EMBL" id="LAZL01000023">
    <property type="protein sequence ID" value="KMT64511.1"/>
    <property type="molecule type" value="Genomic_DNA"/>
</dbReference>
<comment type="caution">
    <text evidence="1">The sequence shown here is derived from an EMBL/GenBank/DDBJ whole genome shotgun (WGS) entry which is preliminary data.</text>
</comment>
<gene>
    <name evidence="1" type="ORF">XM47_13700</name>
</gene>
<accession>A0A0J8JJ99</accession>
<dbReference type="AlphaFoldDB" id="A0A0J8JJ99"/>
<protein>
    <submittedName>
        <fullName evidence="1">Uncharacterized protein</fullName>
    </submittedName>
</protein>
<evidence type="ECO:0000313" key="2">
    <source>
        <dbReference type="Proteomes" id="UP000037600"/>
    </source>
</evidence>